<keyword evidence="3" id="KW-1185">Reference proteome</keyword>
<protein>
    <submittedName>
        <fullName evidence="2">FkbM family methyltransferase</fullName>
    </submittedName>
</protein>
<comment type="caution">
    <text evidence="2">The sequence shown here is derived from an EMBL/GenBank/DDBJ whole genome shotgun (WGS) entry which is preliminary data.</text>
</comment>
<accession>A0A4Q0XE92</accession>
<keyword evidence="2" id="KW-0808">Transferase</keyword>
<reference evidence="2 3" key="1">
    <citation type="submission" date="2019-01" db="EMBL/GenBank/DDBJ databases">
        <title>Genome sequence of the Antarctic species Gelidibacter gilvus ACAM 158(T).</title>
        <authorList>
            <person name="Bowman J.P."/>
        </authorList>
    </citation>
    <scope>NUCLEOTIDE SEQUENCE [LARGE SCALE GENOMIC DNA]</scope>
    <source>
        <strain evidence="2 3">IC158</strain>
    </source>
</reference>
<dbReference type="GO" id="GO:0008168">
    <property type="term" value="F:methyltransferase activity"/>
    <property type="evidence" value="ECO:0007669"/>
    <property type="project" value="UniProtKB-KW"/>
</dbReference>
<sequence length="288" mass="33799">MNKHYFKRPFYHLAGRASKILRNFQISQDKKIKLKEDKLWNDLFKGDACFKFELHNIFMNLYKDSILSRIIYNGFEKDEIDFIMSTLKKDDIFIDIGSNIGLFSLIASHIVGEKGKVICFEPSPVTFERLKENVKLNNFDNIDCRNIGLSNKKDELSFYISENGHDAWNSFAPSTDNKLEDAIMVQVSTLDHELRKIDKEQISLVKIDVEGWEKFVLSGGIEFFTKYNPVVMVEFTEENTFNAGYPVQEIFDIMQDWGYQWHRIVNNRLIVETKKMRYPYVNLVAIKN</sequence>
<organism evidence="2 3">
    <name type="scientific">Gelidibacter gilvus</name>
    <dbReference type="NCBI Taxonomy" id="59602"/>
    <lineage>
        <taxon>Bacteria</taxon>
        <taxon>Pseudomonadati</taxon>
        <taxon>Bacteroidota</taxon>
        <taxon>Flavobacteriia</taxon>
        <taxon>Flavobacteriales</taxon>
        <taxon>Flavobacteriaceae</taxon>
        <taxon>Gelidibacter</taxon>
    </lineage>
</organism>
<dbReference type="NCBIfam" id="TIGR01444">
    <property type="entry name" value="fkbM_fam"/>
    <property type="match status" value="1"/>
</dbReference>
<dbReference type="InterPro" id="IPR052514">
    <property type="entry name" value="SAM-dependent_MTase"/>
</dbReference>
<dbReference type="Proteomes" id="UP000289792">
    <property type="component" value="Unassembled WGS sequence"/>
</dbReference>
<proteinExistence type="predicted"/>
<feature type="domain" description="Methyltransferase FkbM" evidence="1">
    <location>
        <begin position="95"/>
        <end position="260"/>
    </location>
</feature>
<dbReference type="InterPro" id="IPR029063">
    <property type="entry name" value="SAM-dependent_MTases_sf"/>
</dbReference>
<evidence type="ECO:0000313" key="3">
    <source>
        <dbReference type="Proteomes" id="UP000289792"/>
    </source>
</evidence>
<evidence type="ECO:0000259" key="1">
    <source>
        <dbReference type="Pfam" id="PF05050"/>
    </source>
</evidence>
<name>A0A4Q0XE92_9FLAO</name>
<dbReference type="GO" id="GO:0032259">
    <property type="term" value="P:methylation"/>
    <property type="evidence" value="ECO:0007669"/>
    <property type="project" value="UniProtKB-KW"/>
</dbReference>
<dbReference type="RefSeq" id="WP_129018583.1">
    <property type="nucleotide sequence ID" value="NZ_SDDZ01000014.1"/>
</dbReference>
<dbReference type="InterPro" id="IPR006342">
    <property type="entry name" value="FkbM_mtfrase"/>
</dbReference>
<dbReference type="Pfam" id="PF05050">
    <property type="entry name" value="Methyltransf_21"/>
    <property type="match status" value="1"/>
</dbReference>
<keyword evidence="2" id="KW-0489">Methyltransferase</keyword>
<evidence type="ECO:0000313" key="2">
    <source>
        <dbReference type="EMBL" id="RXJ45394.1"/>
    </source>
</evidence>
<dbReference type="SUPFAM" id="SSF53335">
    <property type="entry name" value="S-adenosyl-L-methionine-dependent methyltransferases"/>
    <property type="match status" value="1"/>
</dbReference>
<dbReference type="AlphaFoldDB" id="A0A4Q0XE92"/>
<dbReference type="EMBL" id="SDDZ01000014">
    <property type="protein sequence ID" value="RXJ45394.1"/>
    <property type="molecule type" value="Genomic_DNA"/>
</dbReference>
<dbReference type="PANTHER" id="PTHR34203">
    <property type="entry name" value="METHYLTRANSFERASE, FKBM FAMILY PROTEIN"/>
    <property type="match status" value="1"/>
</dbReference>
<dbReference type="OrthoDB" id="9812600at2"/>
<gene>
    <name evidence="2" type="ORF">ESZ48_16380</name>
</gene>
<dbReference type="Gene3D" id="3.40.50.150">
    <property type="entry name" value="Vaccinia Virus protein VP39"/>
    <property type="match status" value="1"/>
</dbReference>
<dbReference type="PANTHER" id="PTHR34203:SF15">
    <property type="entry name" value="SLL1173 PROTEIN"/>
    <property type="match status" value="1"/>
</dbReference>